<evidence type="ECO:0000256" key="8">
    <source>
        <dbReference type="SAM" id="MobiDB-lite"/>
    </source>
</evidence>
<keyword evidence="5" id="KW-0378">Hydrolase</keyword>
<evidence type="ECO:0000256" key="3">
    <source>
        <dbReference type="ARBA" id="ARBA00022701"/>
    </source>
</evidence>
<keyword evidence="6" id="KW-0342">GTP-binding</keyword>
<dbReference type="EMBL" id="CAJNNV010013340">
    <property type="protein sequence ID" value="CAE8601607.1"/>
    <property type="molecule type" value="Genomic_DNA"/>
</dbReference>
<dbReference type="GO" id="GO:0005525">
    <property type="term" value="F:GTP binding"/>
    <property type="evidence" value="ECO:0007669"/>
    <property type="project" value="UniProtKB-KW"/>
</dbReference>
<evidence type="ECO:0000313" key="10">
    <source>
        <dbReference type="EMBL" id="CAE8601607.1"/>
    </source>
</evidence>
<evidence type="ECO:0000313" key="11">
    <source>
        <dbReference type="Proteomes" id="UP000654075"/>
    </source>
</evidence>
<keyword evidence="2" id="KW-0963">Cytoplasm</keyword>
<protein>
    <recommendedName>
        <fullName evidence="9">Tubulin/FtsZ GTPase domain-containing protein</fullName>
    </recommendedName>
</protein>
<feature type="domain" description="Tubulin/FtsZ GTPase" evidence="9">
    <location>
        <begin position="270"/>
        <end position="368"/>
    </location>
</feature>
<keyword evidence="11" id="KW-1185">Reference proteome</keyword>
<reference evidence="10" key="1">
    <citation type="submission" date="2021-02" db="EMBL/GenBank/DDBJ databases">
        <authorList>
            <person name="Dougan E. K."/>
            <person name="Rhodes N."/>
            <person name="Thang M."/>
            <person name="Chan C."/>
        </authorList>
    </citation>
    <scope>NUCLEOTIDE SEQUENCE</scope>
</reference>
<accession>A0A813ELR7</accession>
<proteinExistence type="inferred from homology"/>
<dbReference type="PRINTS" id="PR01161">
    <property type="entry name" value="TUBULIN"/>
</dbReference>
<dbReference type="GO" id="GO:0005874">
    <property type="term" value="C:microtubule"/>
    <property type="evidence" value="ECO:0007669"/>
    <property type="project" value="UniProtKB-KW"/>
</dbReference>
<evidence type="ECO:0000256" key="5">
    <source>
        <dbReference type="ARBA" id="ARBA00022801"/>
    </source>
</evidence>
<evidence type="ECO:0000259" key="9">
    <source>
        <dbReference type="SMART" id="SM00864"/>
    </source>
</evidence>
<dbReference type="GO" id="GO:0007017">
    <property type="term" value="P:microtubule-based process"/>
    <property type="evidence" value="ECO:0007669"/>
    <property type="project" value="InterPro"/>
</dbReference>
<evidence type="ECO:0000256" key="1">
    <source>
        <dbReference type="ARBA" id="ARBA00009636"/>
    </source>
</evidence>
<organism evidence="10 11">
    <name type="scientific">Polarella glacialis</name>
    <name type="common">Dinoflagellate</name>
    <dbReference type="NCBI Taxonomy" id="89957"/>
    <lineage>
        <taxon>Eukaryota</taxon>
        <taxon>Sar</taxon>
        <taxon>Alveolata</taxon>
        <taxon>Dinophyceae</taxon>
        <taxon>Suessiales</taxon>
        <taxon>Suessiaceae</taxon>
        <taxon>Polarella</taxon>
    </lineage>
</organism>
<dbReference type="SUPFAM" id="SSF52490">
    <property type="entry name" value="Tubulin nucleotide-binding domain-like"/>
    <property type="match status" value="1"/>
</dbReference>
<dbReference type="InterPro" id="IPR002452">
    <property type="entry name" value="Alpha_tubulin"/>
</dbReference>
<dbReference type="AlphaFoldDB" id="A0A813ELR7"/>
<evidence type="ECO:0000256" key="2">
    <source>
        <dbReference type="ARBA" id="ARBA00022490"/>
    </source>
</evidence>
<dbReference type="Pfam" id="PF00091">
    <property type="entry name" value="Tubulin"/>
    <property type="match status" value="1"/>
</dbReference>
<keyword evidence="4" id="KW-0547">Nucleotide-binding</keyword>
<gene>
    <name evidence="10" type="ORF">PGLA1383_LOCUS19896</name>
</gene>
<dbReference type="InterPro" id="IPR000217">
    <property type="entry name" value="Tubulin"/>
</dbReference>
<feature type="region of interest" description="Disordered" evidence="8">
    <location>
        <begin position="49"/>
        <end position="68"/>
    </location>
</feature>
<sequence length="368" mass="39755">MGEQTAEKKAENAAETRSSSGELAAAREPASTPEFFSIHSTVVSPEKAKNRLSFGGAESSQPPTPKSAEVEKAEALCSDIELFVCERYRIPSGWSSSYLLPTDRHAFRARGCNAAWQSPAEAEEFLLAPGWSWADPCEGETEQAYGCGWQVNPADGSGVDGWSYGVNFTSSFEESFSLSQSSLTRCVRLFAFTLVTALEVAADGTRILCHTFGLPYLCMDISLQSIVWGCGQGGVQIGNACWELFCLEHGIQPDGQMPSDKTIGGGDDAFNTFFSETGAGKHVPRCVMVDLEPTVVDEVRTGTYRQLFHPEQLISGKEDAANNFARGHYTVGKEIVDLVLDRIRKLADNCTGLQGFMVYNTCGGGTGS</sequence>
<dbReference type="OrthoDB" id="1662883at2759"/>
<dbReference type="Proteomes" id="UP000654075">
    <property type="component" value="Unassembled WGS sequence"/>
</dbReference>
<dbReference type="PRINTS" id="PR01162">
    <property type="entry name" value="ALPHATUBULIN"/>
</dbReference>
<dbReference type="InterPro" id="IPR036525">
    <property type="entry name" value="Tubulin/FtsZ_GTPase_sf"/>
</dbReference>
<feature type="non-terminal residue" evidence="10">
    <location>
        <position position="368"/>
    </location>
</feature>
<name>A0A813ELR7_POLGL</name>
<keyword evidence="3" id="KW-0493">Microtubule</keyword>
<dbReference type="SMART" id="SM00864">
    <property type="entry name" value="Tubulin"/>
    <property type="match status" value="1"/>
</dbReference>
<comment type="similarity">
    <text evidence="1">Belongs to the tubulin family.</text>
</comment>
<dbReference type="InterPro" id="IPR003008">
    <property type="entry name" value="Tubulin_FtsZ_GTPase"/>
</dbReference>
<dbReference type="FunFam" id="3.40.50.1440:FF:000024">
    <property type="entry name" value="Tubulin alpha chain"/>
    <property type="match status" value="1"/>
</dbReference>
<evidence type="ECO:0000256" key="7">
    <source>
        <dbReference type="ARBA" id="ARBA00049117"/>
    </source>
</evidence>
<dbReference type="PANTHER" id="PTHR11588">
    <property type="entry name" value="TUBULIN"/>
    <property type="match status" value="1"/>
</dbReference>
<comment type="caution">
    <text evidence="10">The sequence shown here is derived from an EMBL/GenBank/DDBJ whole genome shotgun (WGS) entry which is preliminary data.</text>
</comment>
<dbReference type="GO" id="GO:0005200">
    <property type="term" value="F:structural constituent of cytoskeleton"/>
    <property type="evidence" value="ECO:0007669"/>
    <property type="project" value="InterPro"/>
</dbReference>
<evidence type="ECO:0000256" key="6">
    <source>
        <dbReference type="ARBA" id="ARBA00023134"/>
    </source>
</evidence>
<feature type="compositionally biased region" description="Basic and acidic residues" evidence="8">
    <location>
        <begin position="1"/>
        <end position="14"/>
    </location>
</feature>
<feature type="region of interest" description="Disordered" evidence="8">
    <location>
        <begin position="1"/>
        <end position="38"/>
    </location>
</feature>
<dbReference type="GO" id="GO:0016787">
    <property type="term" value="F:hydrolase activity"/>
    <property type="evidence" value="ECO:0007669"/>
    <property type="project" value="UniProtKB-KW"/>
</dbReference>
<dbReference type="Gene3D" id="3.40.50.1440">
    <property type="entry name" value="Tubulin/FtsZ, GTPase domain"/>
    <property type="match status" value="1"/>
</dbReference>
<evidence type="ECO:0000256" key="4">
    <source>
        <dbReference type="ARBA" id="ARBA00022741"/>
    </source>
</evidence>
<comment type="catalytic activity">
    <reaction evidence="7">
        <text>GTP + H2O = GDP + phosphate + H(+)</text>
        <dbReference type="Rhea" id="RHEA:19669"/>
        <dbReference type="ChEBI" id="CHEBI:15377"/>
        <dbReference type="ChEBI" id="CHEBI:15378"/>
        <dbReference type="ChEBI" id="CHEBI:37565"/>
        <dbReference type="ChEBI" id="CHEBI:43474"/>
        <dbReference type="ChEBI" id="CHEBI:58189"/>
    </reaction>
    <physiologicalReaction direction="left-to-right" evidence="7">
        <dbReference type="Rhea" id="RHEA:19670"/>
    </physiologicalReaction>
</comment>